<dbReference type="InterPro" id="IPR025079">
    <property type="entry name" value="DUF3943"/>
</dbReference>
<evidence type="ECO:0000313" key="3">
    <source>
        <dbReference type="EMBL" id="KOO68027.1"/>
    </source>
</evidence>
<feature type="chain" id="PRO_5034969885" description="DUF3943 domain-containing protein" evidence="1">
    <location>
        <begin position="19"/>
        <end position="813"/>
    </location>
</feature>
<evidence type="ECO:0000259" key="2">
    <source>
        <dbReference type="Pfam" id="PF13084"/>
    </source>
</evidence>
<gene>
    <name evidence="3" type="ORF">ACU52_10390</name>
</gene>
<dbReference type="Pfam" id="PF13084">
    <property type="entry name" value="DUF3943"/>
    <property type="match status" value="1"/>
</dbReference>
<dbReference type="OrthoDB" id="9808630at2"/>
<name>A0A8E1QWZ3_9BACT</name>
<reference evidence="3 4" key="1">
    <citation type="submission" date="2015-06" db="EMBL/GenBank/DDBJ databases">
        <title>Prevotella sp. 109, sp. nov., a novel member of the family Prevotellaceae isolated from human faeces.</title>
        <authorList>
            <person name="Shkoporov A.N."/>
            <person name="Chaplin A.V."/>
            <person name="Kafarskaia L.I."/>
            <person name="Efimov B.A."/>
        </authorList>
    </citation>
    <scope>NUCLEOTIDE SEQUENCE [LARGE SCALE GENOMIC DNA]</scope>
    <source>
        <strain evidence="3 4">109</strain>
    </source>
</reference>
<comment type="caution">
    <text evidence="3">The sequence shown here is derived from an EMBL/GenBank/DDBJ whole genome shotgun (WGS) entry which is preliminary data.</text>
</comment>
<sequence>MRLLPVLLSLATCAGVYAQDSLKYRRHDLALTIGRTDSSAVRTSYLNVGLLGGAARLHGFQLNAMTSFAGREMHGVQLSGLSSVAMNMRGVQLSAFSNVSLSPFRGLQLGGVTNISRGVGGGMQLSVLANISSKVMRGAQLGTYNYADTLRGWQIGLANVCMEHPHGVQLGLVNYSRDTVAHKIGLVNINPKTKVDFMFFGGNSSKINAAFRFRNRSTYSIVGAGTHYMGLDEKFSGALYYRLGQYFNLGRRWSLSADAGFFHIETFQHNSADKPERLYSLQLRANVDYRLNDNIGLFASAGYGFTRYYEHNRKYRNRAIVEAGLTFAYNRGGLKSRASDDETEAGVADSVSIYAFDNPENMKKRPWKAAAEAVGINVLVNCFDRFVLCEDFAKVNLSSIKENFKTGFVWDNDQFSTNLFAHPYHGGLYFNAARSNGLSFWESAPYALGGSLMWELACEVEPPAINDLMATTIGGICIGEVTHRVSNLIYDDRERGMRRFLREFAGALVCPIRAFNRILSGDAWRVRHDYYKYHDYSRIPVDFTVSVGDRYLADEGGLFRGEHNPYVDLWLRYGDAFNGEESKPYDYFTANVTFGLSGNQPLISSVHLLGKLWGVNFYDEDEMTAVFGLFQHFNYYDSEAVKEGTSRVPYRISEAASFGPGLIYRFPKVGNVGRMEQRLFLDAILLGGSLSDYYNVIDRDYNMGSGFSAKAQTVLEFPRFGKFTLNADFYSIYTWVGYEGKDLENTDPLHLNVQGDKSSAALLVVNPRLQVYLRKNWSLDLFASYYMRETRYKYHDNVRSETFEVRMGLSYSF</sequence>
<feature type="signal peptide" evidence="1">
    <location>
        <begin position="1"/>
        <end position="18"/>
    </location>
</feature>
<keyword evidence="4" id="KW-1185">Reference proteome</keyword>
<evidence type="ECO:0000313" key="4">
    <source>
        <dbReference type="Proteomes" id="UP000036951"/>
    </source>
</evidence>
<evidence type="ECO:0000256" key="1">
    <source>
        <dbReference type="SAM" id="SignalP"/>
    </source>
</evidence>
<organism evidence="3 4">
    <name type="scientific">Xylanibacter rarus</name>
    <dbReference type="NCBI Taxonomy" id="1676614"/>
    <lineage>
        <taxon>Bacteria</taxon>
        <taxon>Pseudomonadati</taxon>
        <taxon>Bacteroidota</taxon>
        <taxon>Bacteroidia</taxon>
        <taxon>Bacteroidales</taxon>
        <taxon>Prevotellaceae</taxon>
        <taxon>Xylanibacter</taxon>
    </lineage>
</organism>
<dbReference type="EMBL" id="LFQU01000020">
    <property type="protein sequence ID" value="KOO68027.1"/>
    <property type="molecule type" value="Genomic_DNA"/>
</dbReference>
<protein>
    <recommendedName>
        <fullName evidence="2">DUF3943 domain-containing protein</fullName>
    </recommendedName>
</protein>
<accession>A0A8E1QWZ3</accession>
<dbReference type="AlphaFoldDB" id="A0A8E1QWZ3"/>
<dbReference type="Proteomes" id="UP000036951">
    <property type="component" value="Unassembled WGS sequence"/>
</dbReference>
<feature type="domain" description="DUF3943" evidence="2">
    <location>
        <begin position="407"/>
        <end position="512"/>
    </location>
</feature>
<proteinExistence type="predicted"/>
<dbReference type="InterPro" id="IPR011250">
    <property type="entry name" value="OMP/PagP_B-barrel"/>
</dbReference>
<dbReference type="SUPFAM" id="SSF56925">
    <property type="entry name" value="OMPA-like"/>
    <property type="match status" value="1"/>
</dbReference>
<keyword evidence="1" id="KW-0732">Signal</keyword>